<feature type="compositionally biased region" description="Polar residues" evidence="1">
    <location>
        <begin position="19"/>
        <end position="30"/>
    </location>
</feature>
<evidence type="ECO:0000313" key="3">
    <source>
        <dbReference type="Proteomes" id="UP000324748"/>
    </source>
</evidence>
<feature type="region of interest" description="Disordered" evidence="1">
    <location>
        <begin position="1"/>
        <end position="99"/>
    </location>
</feature>
<proteinExistence type="predicted"/>
<dbReference type="EMBL" id="VSWC01000067">
    <property type="protein sequence ID" value="KAA1096697.1"/>
    <property type="molecule type" value="Genomic_DNA"/>
</dbReference>
<feature type="compositionally biased region" description="Low complexity" evidence="1">
    <location>
        <begin position="31"/>
        <end position="49"/>
    </location>
</feature>
<dbReference type="AlphaFoldDB" id="A0A5B0P566"/>
<reference evidence="2 3" key="1">
    <citation type="submission" date="2019-05" db="EMBL/GenBank/DDBJ databases">
        <title>Emergence of the Ug99 lineage of the wheat stem rust pathogen through somatic hybridization.</title>
        <authorList>
            <person name="Li F."/>
            <person name="Upadhyaya N.M."/>
            <person name="Sperschneider J."/>
            <person name="Matny O."/>
            <person name="Nguyen-Phuc H."/>
            <person name="Mago R."/>
            <person name="Raley C."/>
            <person name="Miller M.E."/>
            <person name="Silverstein K.A.T."/>
            <person name="Henningsen E."/>
            <person name="Hirsch C.D."/>
            <person name="Visser B."/>
            <person name="Pretorius Z.A."/>
            <person name="Steffenson B.J."/>
            <person name="Schwessinger B."/>
            <person name="Dodds P.N."/>
            <person name="Figueroa M."/>
        </authorList>
    </citation>
    <scope>NUCLEOTIDE SEQUENCE [LARGE SCALE GENOMIC DNA]</scope>
    <source>
        <strain evidence="2">21-0</strain>
    </source>
</reference>
<keyword evidence="3" id="KW-1185">Reference proteome</keyword>
<feature type="compositionally biased region" description="Polar residues" evidence="1">
    <location>
        <begin position="55"/>
        <end position="72"/>
    </location>
</feature>
<dbReference type="OrthoDB" id="2507183at2759"/>
<dbReference type="Proteomes" id="UP000324748">
    <property type="component" value="Unassembled WGS sequence"/>
</dbReference>
<accession>A0A5B0P566</accession>
<gene>
    <name evidence="2" type="ORF">PGT21_025482</name>
</gene>
<feature type="compositionally biased region" description="Basic and acidic residues" evidence="1">
    <location>
        <begin position="77"/>
        <end position="99"/>
    </location>
</feature>
<feature type="compositionally biased region" description="Low complexity" evidence="1">
    <location>
        <begin position="1"/>
        <end position="16"/>
    </location>
</feature>
<organism evidence="2 3">
    <name type="scientific">Puccinia graminis f. sp. tritici</name>
    <dbReference type="NCBI Taxonomy" id="56615"/>
    <lineage>
        <taxon>Eukaryota</taxon>
        <taxon>Fungi</taxon>
        <taxon>Dikarya</taxon>
        <taxon>Basidiomycota</taxon>
        <taxon>Pucciniomycotina</taxon>
        <taxon>Pucciniomycetes</taxon>
        <taxon>Pucciniales</taxon>
        <taxon>Pucciniaceae</taxon>
        <taxon>Puccinia</taxon>
    </lineage>
</organism>
<name>A0A5B0P566_PUCGR</name>
<sequence length="244" mass="27305">MDDSGSTNNSGSTDGGRPTDNSGSTKNSRPTDNSRSMNSSGSTDNSGSTDDSRLMDNSGSTGNSGLMDNSRPTEVVSKLEETLDHDNKQKEAGSTEKLGGREDYAAGTFTITADYIDDGYPHKEFIRMFPENRGSTAEGDWKELPGYPTGCIGFIMLLDHDGTEGYLKNDNIWPETWWIVSEDRGRKRRKEEEKFLAELVSKMVGLFGKIDWNAFKWVLRDKQARRGTDYKTFWKDWEYAAIAD</sequence>
<protein>
    <submittedName>
        <fullName evidence="2">Uncharacterized protein</fullName>
    </submittedName>
</protein>
<comment type="caution">
    <text evidence="2">The sequence shown here is derived from an EMBL/GenBank/DDBJ whole genome shotgun (WGS) entry which is preliminary data.</text>
</comment>
<evidence type="ECO:0000256" key="1">
    <source>
        <dbReference type="SAM" id="MobiDB-lite"/>
    </source>
</evidence>
<evidence type="ECO:0000313" key="2">
    <source>
        <dbReference type="EMBL" id="KAA1096697.1"/>
    </source>
</evidence>